<keyword evidence="2" id="KW-0472">Membrane</keyword>
<evidence type="ECO:0000256" key="2">
    <source>
        <dbReference type="SAM" id="Phobius"/>
    </source>
</evidence>
<gene>
    <name evidence="3" type="ORF">E1294_08190</name>
</gene>
<accession>A0A4R4X0J3</accession>
<evidence type="ECO:0000313" key="4">
    <source>
        <dbReference type="Proteomes" id="UP000294543"/>
    </source>
</evidence>
<feature type="region of interest" description="Disordered" evidence="1">
    <location>
        <begin position="86"/>
        <end position="120"/>
    </location>
</feature>
<organism evidence="3 4">
    <name type="scientific">Nonomuraea diastatica</name>
    <dbReference type="NCBI Taxonomy" id="1848329"/>
    <lineage>
        <taxon>Bacteria</taxon>
        <taxon>Bacillati</taxon>
        <taxon>Actinomycetota</taxon>
        <taxon>Actinomycetes</taxon>
        <taxon>Streptosporangiales</taxon>
        <taxon>Streptosporangiaceae</taxon>
        <taxon>Nonomuraea</taxon>
    </lineage>
</organism>
<proteinExistence type="predicted"/>
<name>A0A4R4X0J3_9ACTN</name>
<dbReference type="OrthoDB" id="3532023at2"/>
<comment type="caution">
    <text evidence="3">The sequence shown here is derived from an EMBL/GenBank/DDBJ whole genome shotgun (WGS) entry which is preliminary data.</text>
</comment>
<protein>
    <submittedName>
        <fullName evidence="3">Uncharacterized protein</fullName>
    </submittedName>
</protein>
<dbReference type="Proteomes" id="UP000294543">
    <property type="component" value="Unassembled WGS sequence"/>
</dbReference>
<reference evidence="3 4" key="1">
    <citation type="submission" date="2019-03" db="EMBL/GenBank/DDBJ databases">
        <title>Draft genome sequences of novel Actinobacteria.</title>
        <authorList>
            <person name="Sahin N."/>
            <person name="Ay H."/>
            <person name="Saygin H."/>
        </authorList>
    </citation>
    <scope>NUCLEOTIDE SEQUENCE [LARGE SCALE GENOMIC DNA]</scope>
    <source>
        <strain evidence="3 4">KC712</strain>
    </source>
</reference>
<sequence length="308" mass="33310">MTASPCARCGAPVLADRHAPGWWVDQWNGRHCGGDARFPHQAPQKKPRKKQGHTLWIVAGCVAAVAVLAAAVVVVVVLNRGPDEPAVAQVAPTRPSTQEKEPSATPDRPKAAEAPVPCEPGKERSRYCFPSTTRGAGFLARIEKAMKWRCYEAGEKDRSGLKLSNAECQAVNSVDQSYTKRVSIGYETHDREKGGAMNEVKVVASTHAENRGTTVKNTAALATDAFEIAVIHLWPGNKKLQNEAKQALVKAQRQCKPDHDPQSVPLSIGYEVGCGTPTPIVVTSKEGKPVMTITQSLDIAIPYDYGWD</sequence>
<feature type="compositionally biased region" description="Basic and acidic residues" evidence="1">
    <location>
        <begin position="97"/>
        <end position="111"/>
    </location>
</feature>
<dbReference type="AlphaFoldDB" id="A0A4R4X0J3"/>
<feature type="transmembrane region" description="Helical" evidence="2">
    <location>
        <begin position="55"/>
        <end position="78"/>
    </location>
</feature>
<evidence type="ECO:0000256" key="1">
    <source>
        <dbReference type="SAM" id="MobiDB-lite"/>
    </source>
</evidence>
<keyword evidence="4" id="KW-1185">Reference proteome</keyword>
<dbReference type="RefSeq" id="WP_132506390.1">
    <property type="nucleotide sequence ID" value="NZ_SMKP01000016.1"/>
</dbReference>
<evidence type="ECO:0000313" key="3">
    <source>
        <dbReference type="EMBL" id="TDD23694.1"/>
    </source>
</evidence>
<keyword evidence="2" id="KW-0812">Transmembrane</keyword>
<keyword evidence="2" id="KW-1133">Transmembrane helix</keyword>
<dbReference type="EMBL" id="SMKP01000016">
    <property type="protein sequence ID" value="TDD23694.1"/>
    <property type="molecule type" value="Genomic_DNA"/>
</dbReference>